<comment type="catalytic activity">
    <reaction evidence="9">
        <text>acetate + ATP = acetyl phosphate + ADP</text>
        <dbReference type="Rhea" id="RHEA:11352"/>
        <dbReference type="ChEBI" id="CHEBI:22191"/>
        <dbReference type="ChEBI" id="CHEBI:30089"/>
        <dbReference type="ChEBI" id="CHEBI:30616"/>
        <dbReference type="ChEBI" id="CHEBI:456216"/>
        <dbReference type="EC" id="2.7.2.1"/>
    </reaction>
</comment>
<feature type="binding site" evidence="9">
    <location>
        <begin position="329"/>
        <end position="333"/>
    </location>
    <ligand>
        <name>ATP</name>
        <dbReference type="ChEBI" id="CHEBI:30616"/>
    </ligand>
</feature>
<dbReference type="PRINTS" id="PR00471">
    <property type="entry name" value="ACETATEKNASE"/>
</dbReference>
<dbReference type="GO" id="GO:0005829">
    <property type="term" value="C:cytosol"/>
    <property type="evidence" value="ECO:0007669"/>
    <property type="project" value="TreeGrafter"/>
</dbReference>
<dbReference type="GO" id="GO:0008776">
    <property type="term" value="F:acetate kinase activity"/>
    <property type="evidence" value="ECO:0007669"/>
    <property type="project" value="UniProtKB-UniRule"/>
</dbReference>
<name>A0A356W9P1_9PROT</name>
<dbReference type="InterPro" id="IPR023865">
    <property type="entry name" value="Aliphatic_acid_kinase_CS"/>
</dbReference>
<evidence type="ECO:0000313" key="11">
    <source>
        <dbReference type="EMBL" id="HBQ50337.1"/>
    </source>
</evidence>
<dbReference type="SUPFAM" id="SSF53067">
    <property type="entry name" value="Actin-like ATPase domain"/>
    <property type="match status" value="2"/>
</dbReference>
<gene>
    <name evidence="9" type="primary">ackA</name>
    <name evidence="11" type="ORF">DD728_15935</name>
</gene>
<evidence type="ECO:0000256" key="5">
    <source>
        <dbReference type="ARBA" id="ARBA00022741"/>
    </source>
</evidence>
<feature type="site" description="Transition state stabilizer" evidence="9">
    <location>
        <position position="242"/>
    </location>
</feature>
<dbReference type="GO" id="GO:0000287">
    <property type="term" value="F:magnesium ion binding"/>
    <property type="evidence" value="ECO:0007669"/>
    <property type="project" value="UniProtKB-UniRule"/>
</dbReference>
<evidence type="ECO:0000256" key="4">
    <source>
        <dbReference type="ARBA" id="ARBA00022723"/>
    </source>
</evidence>
<dbReference type="EMBL" id="DOGS01000319">
    <property type="protein sequence ID" value="HBQ50337.1"/>
    <property type="molecule type" value="Genomic_DNA"/>
</dbReference>
<evidence type="ECO:0000256" key="1">
    <source>
        <dbReference type="ARBA" id="ARBA00008748"/>
    </source>
</evidence>
<dbReference type="InterPro" id="IPR000890">
    <property type="entry name" value="Aliphatic_acid_kin_short-chain"/>
</dbReference>
<dbReference type="InterPro" id="IPR043129">
    <property type="entry name" value="ATPase_NBD"/>
</dbReference>
<comment type="subunit">
    <text evidence="9">Homodimer.</text>
</comment>
<feature type="binding site" evidence="9">
    <location>
        <position position="16"/>
    </location>
    <ligand>
        <name>ATP</name>
        <dbReference type="ChEBI" id="CHEBI:30616"/>
    </ligand>
</feature>
<keyword evidence="4 9" id="KW-0479">Metal-binding</keyword>
<proteinExistence type="inferred from homology"/>
<keyword evidence="7 9" id="KW-0067">ATP-binding</keyword>
<comment type="pathway">
    <text evidence="9">Metabolic intermediate biosynthesis; acetyl-CoA biosynthesis; acetyl-CoA from acetate: step 1/2.</text>
</comment>
<dbReference type="GO" id="GO:0006085">
    <property type="term" value="P:acetyl-CoA biosynthetic process"/>
    <property type="evidence" value="ECO:0007669"/>
    <property type="project" value="UniProtKB-UniRule"/>
</dbReference>
<evidence type="ECO:0000256" key="8">
    <source>
        <dbReference type="ARBA" id="ARBA00022842"/>
    </source>
</evidence>
<feature type="binding site" evidence="9">
    <location>
        <begin position="209"/>
        <end position="213"/>
    </location>
    <ligand>
        <name>ATP</name>
        <dbReference type="ChEBI" id="CHEBI:30616"/>
    </ligand>
</feature>
<comment type="similarity">
    <text evidence="1 9 10">Belongs to the acetokinase family.</text>
</comment>
<comment type="cofactor">
    <cofactor evidence="9">
        <name>Mg(2+)</name>
        <dbReference type="ChEBI" id="CHEBI:18420"/>
    </cofactor>
    <cofactor evidence="9">
        <name>Mn(2+)</name>
        <dbReference type="ChEBI" id="CHEBI:29035"/>
    </cofactor>
    <text evidence="9">Mg(2+). Can also accept Mn(2+).</text>
</comment>
<feature type="binding site" evidence="9">
    <location>
        <position position="9"/>
    </location>
    <ligand>
        <name>Mg(2+)</name>
        <dbReference type="ChEBI" id="CHEBI:18420"/>
    </ligand>
</feature>
<dbReference type="UniPathway" id="UPA00340">
    <property type="reaction ID" value="UER00458"/>
</dbReference>
<evidence type="ECO:0000256" key="3">
    <source>
        <dbReference type="ARBA" id="ARBA00022679"/>
    </source>
</evidence>
<dbReference type="NCBIfam" id="TIGR00016">
    <property type="entry name" value="ackA"/>
    <property type="match status" value="1"/>
</dbReference>
<keyword evidence="2 9" id="KW-0963">Cytoplasm</keyword>
<evidence type="ECO:0000313" key="12">
    <source>
        <dbReference type="Proteomes" id="UP000263957"/>
    </source>
</evidence>
<evidence type="ECO:0000256" key="2">
    <source>
        <dbReference type="ARBA" id="ARBA00022490"/>
    </source>
</evidence>
<dbReference type="Proteomes" id="UP000263957">
    <property type="component" value="Unassembled WGS sequence"/>
</dbReference>
<evidence type="ECO:0000256" key="6">
    <source>
        <dbReference type="ARBA" id="ARBA00022777"/>
    </source>
</evidence>
<dbReference type="GO" id="GO:0006083">
    <property type="term" value="P:acetate metabolic process"/>
    <property type="evidence" value="ECO:0007669"/>
    <property type="project" value="TreeGrafter"/>
</dbReference>
<keyword evidence="6 9" id="KW-0418">Kinase</keyword>
<dbReference type="PANTHER" id="PTHR21060:SF21">
    <property type="entry name" value="ACETATE KINASE"/>
    <property type="match status" value="1"/>
</dbReference>
<feature type="binding site" evidence="9">
    <location>
        <position position="94"/>
    </location>
    <ligand>
        <name>substrate</name>
    </ligand>
</feature>
<reference evidence="11 12" key="1">
    <citation type="journal article" date="2018" name="Nat. Biotechnol.">
        <title>A standardized bacterial taxonomy based on genome phylogeny substantially revises the tree of life.</title>
        <authorList>
            <person name="Parks D.H."/>
            <person name="Chuvochina M."/>
            <person name="Waite D.W."/>
            <person name="Rinke C."/>
            <person name="Skarshewski A."/>
            <person name="Chaumeil P.A."/>
            <person name="Hugenholtz P."/>
        </authorList>
    </citation>
    <scope>NUCLEOTIDE SEQUENCE [LARGE SCALE GENOMIC DNA]</scope>
    <source>
        <strain evidence="11">UBA10378</strain>
    </source>
</reference>
<keyword evidence="5 9" id="KW-0547">Nucleotide-binding</keyword>
<dbReference type="PROSITE" id="PS01076">
    <property type="entry name" value="ACETATE_KINASE_2"/>
    <property type="match status" value="1"/>
</dbReference>
<organism evidence="11 12">
    <name type="scientific">Hyphomonas atlantica</name>
    <dbReference type="NCBI Taxonomy" id="1280948"/>
    <lineage>
        <taxon>Bacteria</taxon>
        <taxon>Pseudomonadati</taxon>
        <taxon>Pseudomonadota</taxon>
        <taxon>Alphaproteobacteria</taxon>
        <taxon>Hyphomonadales</taxon>
        <taxon>Hyphomonadaceae</taxon>
        <taxon>Hyphomonas</taxon>
    </lineage>
</organism>
<keyword evidence="8 9" id="KW-0460">Magnesium</keyword>
<comment type="function">
    <text evidence="9">Catalyzes the formation of acetyl phosphate from acetate and ATP. Can also catalyze the reverse reaction.</text>
</comment>
<dbReference type="InterPro" id="IPR004372">
    <property type="entry name" value="Ac/propionate_kinase"/>
</dbReference>
<sequence>MTQTVLVINAGSSSLKFSVHNARDDGQVDLSAKGRIEGIGNAPHFIVKDIGGNVLAEHRWPKDKTIRHEQFFGYLGDWIESYLDGAKLEVVGHRVVHGGTRFTAPVRVDDDVLDALEGLSPLAPLHQPHNLAAIRAVEAHHPDLPQVACFDTAFHQGHSDVADRFALPGNLYDLGIRRYGFHGLSYEYIARVLNDVAPDIAEGRVVVAHLGSGASMCAIHNGRSIDSTMGFTALDGLPMGTRCGALDPGVILYLIRERGMTAEAIEDLLYHQSGMLGVSGSSSDMRDLLASSDPKARLAVDLFVFRIVRELGALAAAMGGIDGLVFTAGIGENAPEIRARVCAAAGWLGIELDSDANQDGGPRITTAESPVSAWVIPTNEERMVAMHALATVREQAQRNDSHD</sequence>
<feature type="binding site" evidence="9">
    <location>
        <begin position="284"/>
        <end position="286"/>
    </location>
    <ligand>
        <name>ATP</name>
        <dbReference type="ChEBI" id="CHEBI:30616"/>
    </ligand>
</feature>
<dbReference type="Pfam" id="PF00871">
    <property type="entry name" value="Acetate_kinase"/>
    <property type="match status" value="1"/>
</dbReference>
<evidence type="ECO:0000256" key="9">
    <source>
        <dbReference type="HAMAP-Rule" id="MF_00020"/>
    </source>
</evidence>
<feature type="binding site" evidence="9">
    <location>
        <position position="380"/>
    </location>
    <ligand>
        <name>Mg(2+)</name>
        <dbReference type="ChEBI" id="CHEBI:18420"/>
    </ligand>
</feature>
<evidence type="ECO:0000256" key="10">
    <source>
        <dbReference type="RuleBase" id="RU003835"/>
    </source>
</evidence>
<comment type="caution">
    <text evidence="11">The sequence shown here is derived from an EMBL/GenBank/DDBJ whole genome shotgun (WGS) entry which is preliminary data.</text>
</comment>
<comment type="subcellular location">
    <subcellularLocation>
        <location evidence="9">Cytoplasm</location>
    </subcellularLocation>
</comment>
<keyword evidence="3 9" id="KW-0808">Transferase</keyword>
<protein>
    <recommendedName>
        <fullName evidence="9">Acetate kinase</fullName>
        <ecNumber evidence="9">2.7.2.1</ecNumber>
    </recommendedName>
    <alternativeName>
        <fullName evidence="9">Acetokinase</fullName>
    </alternativeName>
</protein>
<dbReference type="EC" id="2.7.2.1" evidence="9"/>
<accession>A0A356W9P1</accession>
<dbReference type="HAMAP" id="MF_00020">
    <property type="entry name" value="Acetate_kinase"/>
    <property type="match status" value="1"/>
</dbReference>
<evidence type="ECO:0000256" key="7">
    <source>
        <dbReference type="ARBA" id="ARBA00022840"/>
    </source>
</evidence>
<dbReference type="Gene3D" id="3.30.420.40">
    <property type="match status" value="2"/>
</dbReference>
<dbReference type="AlphaFoldDB" id="A0A356W9P1"/>
<feature type="active site" description="Proton donor/acceptor" evidence="9">
    <location>
        <position position="151"/>
    </location>
</feature>
<dbReference type="GO" id="GO:0005524">
    <property type="term" value="F:ATP binding"/>
    <property type="evidence" value="ECO:0007669"/>
    <property type="project" value="UniProtKB-KW"/>
</dbReference>
<dbReference type="PIRSF" id="PIRSF000722">
    <property type="entry name" value="Acetate_prop_kin"/>
    <property type="match status" value="1"/>
</dbReference>
<dbReference type="PANTHER" id="PTHR21060">
    <property type="entry name" value="ACETATE KINASE"/>
    <property type="match status" value="1"/>
</dbReference>
<dbReference type="PROSITE" id="PS01075">
    <property type="entry name" value="ACETATE_KINASE_1"/>
    <property type="match status" value="1"/>
</dbReference>
<feature type="site" description="Transition state stabilizer" evidence="9">
    <location>
        <position position="182"/>
    </location>
</feature>